<organism evidence="2 3">
    <name type="scientific">Zopfia rhizophila CBS 207.26</name>
    <dbReference type="NCBI Taxonomy" id="1314779"/>
    <lineage>
        <taxon>Eukaryota</taxon>
        <taxon>Fungi</taxon>
        <taxon>Dikarya</taxon>
        <taxon>Ascomycota</taxon>
        <taxon>Pezizomycotina</taxon>
        <taxon>Dothideomycetes</taxon>
        <taxon>Dothideomycetes incertae sedis</taxon>
        <taxon>Zopfiaceae</taxon>
        <taxon>Zopfia</taxon>
    </lineage>
</organism>
<name>A0A6A6EPY9_9PEZI</name>
<keyword evidence="3" id="KW-1185">Reference proteome</keyword>
<dbReference type="EMBL" id="ML994614">
    <property type="protein sequence ID" value="KAF2193052.1"/>
    <property type="molecule type" value="Genomic_DNA"/>
</dbReference>
<evidence type="ECO:0000313" key="3">
    <source>
        <dbReference type="Proteomes" id="UP000800200"/>
    </source>
</evidence>
<dbReference type="AlphaFoldDB" id="A0A6A6EPY9"/>
<proteinExistence type="predicted"/>
<evidence type="ECO:0000313" key="2">
    <source>
        <dbReference type="EMBL" id="KAF2193052.1"/>
    </source>
</evidence>
<evidence type="ECO:0000256" key="1">
    <source>
        <dbReference type="SAM" id="MobiDB-lite"/>
    </source>
</evidence>
<gene>
    <name evidence="2" type="ORF">K469DRAFT_715076</name>
</gene>
<feature type="region of interest" description="Disordered" evidence="1">
    <location>
        <begin position="43"/>
        <end position="67"/>
    </location>
</feature>
<dbReference type="OrthoDB" id="2906425at2759"/>
<accession>A0A6A6EPY9</accession>
<protein>
    <submittedName>
        <fullName evidence="2">Uncharacterized protein</fullName>
    </submittedName>
</protein>
<dbReference type="Proteomes" id="UP000800200">
    <property type="component" value="Unassembled WGS sequence"/>
</dbReference>
<sequence length="67" mass="7667">MDIVPGLPLTDTWTRMSEEAKATTQQDLSNYLGELRSISPRATKCSEPHEQQHNPHMIRYPTPFPDT</sequence>
<feature type="compositionally biased region" description="Basic and acidic residues" evidence="1">
    <location>
        <begin position="44"/>
        <end position="53"/>
    </location>
</feature>
<reference evidence="2" key="1">
    <citation type="journal article" date="2020" name="Stud. Mycol.">
        <title>101 Dothideomycetes genomes: a test case for predicting lifestyles and emergence of pathogens.</title>
        <authorList>
            <person name="Haridas S."/>
            <person name="Albert R."/>
            <person name="Binder M."/>
            <person name="Bloem J."/>
            <person name="Labutti K."/>
            <person name="Salamov A."/>
            <person name="Andreopoulos B."/>
            <person name="Baker S."/>
            <person name="Barry K."/>
            <person name="Bills G."/>
            <person name="Bluhm B."/>
            <person name="Cannon C."/>
            <person name="Castanera R."/>
            <person name="Culley D."/>
            <person name="Daum C."/>
            <person name="Ezra D."/>
            <person name="Gonzalez J."/>
            <person name="Henrissat B."/>
            <person name="Kuo A."/>
            <person name="Liang C."/>
            <person name="Lipzen A."/>
            <person name="Lutzoni F."/>
            <person name="Magnuson J."/>
            <person name="Mondo S."/>
            <person name="Nolan M."/>
            <person name="Ohm R."/>
            <person name="Pangilinan J."/>
            <person name="Park H.-J."/>
            <person name="Ramirez L."/>
            <person name="Alfaro M."/>
            <person name="Sun H."/>
            <person name="Tritt A."/>
            <person name="Yoshinaga Y."/>
            <person name="Zwiers L.-H."/>
            <person name="Turgeon B."/>
            <person name="Goodwin S."/>
            <person name="Spatafora J."/>
            <person name="Crous P."/>
            <person name="Grigoriev I."/>
        </authorList>
    </citation>
    <scope>NUCLEOTIDE SEQUENCE</scope>
    <source>
        <strain evidence="2">CBS 207.26</strain>
    </source>
</reference>